<evidence type="ECO:0000256" key="9">
    <source>
        <dbReference type="SAM" id="SignalP"/>
    </source>
</evidence>
<evidence type="ECO:0000256" key="3">
    <source>
        <dbReference type="ARBA" id="ARBA00022452"/>
    </source>
</evidence>
<reference evidence="11 12" key="1">
    <citation type="submission" date="2017-03" db="EMBL/GenBank/DDBJ databases">
        <title>Complete genome sequence of Blastomonas fulva degrading microcsystin LR.</title>
        <authorList>
            <person name="Lee H.-g."/>
            <person name="Jin L."/>
            <person name="oh H.-M."/>
        </authorList>
    </citation>
    <scope>NUCLEOTIDE SEQUENCE [LARGE SCALE GENOMIC DNA]</scope>
    <source>
        <strain evidence="11 12">T2</strain>
    </source>
</reference>
<feature type="region of interest" description="Disordered" evidence="8">
    <location>
        <begin position="25"/>
        <end position="62"/>
    </location>
</feature>
<evidence type="ECO:0000256" key="8">
    <source>
        <dbReference type="SAM" id="MobiDB-lite"/>
    </source>
</evidence>
<keyword evidence="9" id="KW-0732">Signal</keyword>
<dbReference type="Pfam" id="PF00593">
    <property type="entry name" value="TonB_dep_Rec_b-barrel"/>
    <property type="match status" value="1"/>
</dbReference>
<sequence>MANGARMRWAAWLAASVAMPASALAHDTDPPVIDDQQPADDRPSAEQANALGEQGRASENAVRAASDGFGVSVGRETIGIYSAAEVRGFSPTRAGNIRIEGLYFDQVWGLTSRIRRSTTIRVGLSAFGFDFPAPTGIVDYSFRKPGDSASLAALVDINSFGAAGAEVDVSLPLIQDKLALGVGAGVYRNAFYNATDSFQHIEAVSVRITPSDRIEIIPFWARSDLYGDEAGPIYIPAGDFRPPRVPRRRYFGPDWARYRGVAINYGAFGRADLGDDWELRGGLFRSLFDDARAFTNLIFDLTPQGEGAQLILADPPTKLASTSGEVRLSKVFAEAERTHRITVSLRGRDRGQVFDGAARIDLGPVRIGEVLNPPRPGFAFGPQANDSVRQWFAGVAYQGQWQSVGELTLGLSYSDYRKRVDQPVFGTVSTRSTPLLYNLGVAITAIDDLAIYGSHTRGLEESGVAPAFALNRNEALPAIITRQSEAGLRYQISPDVRLVAGVFDLRKPYFDLDVDNVFRALGDVRNRGIELSLSGKVTGNLSIALGGVLLDPRVTGDGVRLGRLGRRPVGTPRERIDINLDWRLPFLPGVSVDTGISHSGRLPATIDNAVFIEARTLVSLGGRYAFDLDGTPATFRVSMSNVFDVRGFDLRGPGAYDIFDGRLVSAYLTVDL</sequence>
<keyword evidence="2" id="KW-0813">Transport</keyword>
<dbReference type="EMBL" id="CP020083">
    <property type="protein sequence ID" value="ASR50174.1"/>
    <property type="molecule type" value="Genomic_DNA"/>
</dbReference>
<evidence type="ECO:0000256" key="6">
    <source>
        <dbReference type="ARBA" id="ARBA00023136"/>
    </source>
</evidence>
<evidence type="ECO:0000256" key="4">
    <source>
        <dbReference type="ARBA" id="ARBA00022692"/>
    </source>
</evidence>
<evidence type="ECO:0000259" key="10">
    <source>
        <dbReference type="Pfam" id="PF00593"/>
    </source>
</evidence>
<feature type="domain" description="TonB-dependent receptor-like beta-barrel" evidence="10">
    <location>
        <begin position="240"/>
        <end position="641"/>
    </location>
</feature>
<name>A0ABN5B3Q7_9SPHN</name>
<dbReference type="SUPFAM" id="SSF56935">
    <property type="entry name" value="Porins"/>
    <property type="match status" value="1"/>
</dbReference>
<keyword evidence="5" id="KW-0798">TonB box</keyword>
<dbReference type="InterPro" id="IPR039426">
    <property type="entry name" value="TonB-dep_rcpt-like"/>
</dbReference>
<feature type="chain" id="PRO_5045822899" description="TonB-dependent receptor-like beta-barrel domain-containing protein" evidence="9">
    <location>
        <begin position="26"/>
        <end position="672"/>
    </location>
</feature>
<dbReference type="InterPro" id="IPR000531">
    <property type="entry name" value="Beta-barrel_TonB"/>
</dbReference>
<keyword evidence="12" id="KW-1185">Reference proteome</keyword>
<comment type="subcellular location">
    <subcellularLocation>
        <location evidence="1">Cell outer membrane</location>
        <topology evidence="1">Multi-pass membrane protein</topology>
    </subcellularLocation>
</comment>
<dbReference type="Gene3D" id="2.40.170.20">
    <property type="entry name" value="TonB-dependent receptor, beta-barrel domain"/>
    <property type="match status" value="1"/>
</dbReference>
<evidence type="ECO:0000256" key="7">
    <source>
        <dbReference type="ARBA" id="ARBA00023237"/>
    </source>
</evidence>
<keyword evidence="7" id="KW-0998">Cell outer membrane</keyword>
<dbReference type="Proteomes" id="UP000258016">
    <property type="component" value="Chromosome"/>
</dbReference>
<dbReference type="PANTHER" id="PTHR32552:SF82">
    <property type="entry name" value="FCUA PROTEIN"/>
    <property type="match status" value="1"/>
</dbReference>
<evidence type="ECO:0000256" key="1">
    <source>
        <dbReference type="ARBA" id="ARBA00004571"/>
    </source>
</evidence>
<keyword evidence="3" id="KW-1134">Transmembrane beta strand</keyword>
<organism evidence="11 12">
    <name type="scientific">Blastomonas fulva</name>
    <dbReference type="NCBI Taxonomy" id="1550728"/>
    <lineage>
        <taxon>Bacteria</taxon>
        <taxon>Pseudomonadati</taxon>
        <taxon>Pseudomonadota</taxon>
        <taxon>Alphaproteobacteria</taxon>
        <taxon>Sphingomonadales</taxon>
        <taxon>Sphingomonadaceae</taxon>
        <taxon>Blastomonas</taxon>
    </lineage>
</organism>
<dbReference type="PANTHER" id="PTHR32552">
    <property type="entry name" value="FERRICHROME IRON RECEPTOR-RELATED"/>
    <property type="match status" value="1"/>
</dbReference>
<dbReference type="InterPro" id="IPR036942">
    <property type="entry name" value="Beta-barrel_TonB_sf"/>
</dbReference>
<proteinExistence type="predicted"/>
<evidence type="ECO:0000313" key="11">
    <source>
        <dbReference type="EMBL" id="ASR50174.1"/>
    </source>
</evidence>
<keyword evidence="6" id="KW-0472">Membrane</keyword>
<accession>A0ABN5B3Q7</accession>
<evidence type="ECO:0000256" key="2">
    <source>
        <dbReference type="ARBA" id="ARBA00022448"/>
    </source>
</evidence>
<evidence type="ECO:0000256" key="5">
    <source>
        <dbReference type="ARBA" id="ARBA00023077"/>
    </source>
</evidence>
<evidence type="ECO:0000313" key="12">
    <source>
        <dbReference type="Proteomes" id="UP000258016"/>
    </source>
</evidence>
<feature type="signal peptide" evidence="9">
    <location>
        <begin position="1"/>
        <end position="25"/>
    </location>
</feature>
<gene>
    <name evidence="11" type="ORF">B5J99_00720</name>
</gene>
<keyword evidence="4" id="KW-0812">Transmembrane</keyword>
<protein>
    <recommendedName>
        <fullName evidence="10">TonB-dependent receptor-like beta-barrel domain-containing protein</fullName>
    </recommendedName>
</protein>